<dbReference type="GO" id="GO:0005886">
    <property type="term" value="C:plasma membrane"/>
    <property type="evidence" value="ECO:0007669"/>
    <property type="project" value="TreeGrafter"/>
</dbReference>
<evidence type="ECO:0000256" key="7">
    <source>
        <dbReference type="ARBA" id="ARBA00025034"/>
    </source>
</evidence>
<evidence type="ECO:0000313" key="16">
    <source>
        <dbReference type="Proteomes" id="UP000315395"/>
    </source>
</evidence>
<dbReference type="RefSeq" id="WP_143782332.1">
    <property type="nucleotide sequence ID" value="NZ_CP041616.1"/>
</dbReference>
<dbReference type="KEGG" id="orz:FNH13_04295"/>
<evidence type="ECO:0000256" key="4">
    <source>
        <dbReference type="ARBA" id="ARBA00022692"/>
    </source>
</evidence>
<keyword evidence="6 13" id="KW-0472">Membrane</keyword>
<reference evidence="15 16" key="1">
    <citation type="submission" date="2019-07" db="EMBL/GenBank/DDBJ databases">
        <title>complete genome sequencing of Ornithinimicrobium sp. H23M54.</title>
        <authorList>
            <person name="Bae J.-W."/>
            <person name="Lee S.-Y."/>
        </authorList>
    </citation>
    <scope>NUCLEOTIDE SEQUENCE [LARGE SCALE GENOMIC DNA]</scope>
    <source>
        <strain evidence="15 16">H23M54</strain>
    </source>
</reference>
<dbReference type="NCBIfam" id="TIGR03592">
    <property type="entry name" value="yidC_oxa1_cterm"/>
    <property type="match status" value="1"/>
</dbReference>
<dbReference type="GO" id="GO:0032977">
    <property type="term" value="F:membrane insertase activity"/>
    <property type="evidence" value="ECO:0007669"/>
    <property type="project" value="InterPro"/>
</dbReference>
<evidence type="ECO:0000256" key="6">
    <source>
        <dbReference type="ARBA" id="ARBA00023136"/>
    </source>
</evidence>
<protein>
    <recommendedName>
        <fullName evidence="3">Membrane protein insertase YidC</fullName>
    </recommendedName>
    <alternativeName>
        <fullName evidence="11">Foldase YidC</fullName>
    </alternativeName>
    <alternativeName>
        <fullName evidence="10">Membrane integrase YidC</fullName>
    </alternativeName>
    <alternativeName>
        <fullName evidence="9">Membrane protein YidC</fullName>
    </alternativeName>
</protein>
<evidence type="ECO:0000259" key="14">
    <source>
        <dbReference type="Pfam" id="PF02096"/>
    </source>
</evidence>
<dbReference type="OrthoDB" id="9780552at2"/>
<evidence type="ECO:0000256" key="2">
    <source>
        <dbReference type="ARBA" id="ARBA00010527"/>
    </source>
</evidence>
<keyword evidence="16" id="KW-1185">Reference proteome</keyword>
<dbReference type="Proteomes" id="UP000315395">
    <property type="component" value="Chromosome"/>
</dbReference>
<evidence type="ECO:0000256" key="3">
    <source>
        <dbReference type="ARBA" id="ARBA00015325"/>
    </source>
</evidence>
<dbReference type="Pfam" id="PF02096">
    <property type="entry name" value="60KD_IMP"/>
    <property type="match status" value="1"/>
</dbReference>
<organism evidence="15 16">
    <name type="scientific">Ornithinimicrobium ciconiae</name>
    <dbReference type="NCBI Taxonomy" id="2594265"/>
    <lineage>
        <taxon>Bacteria</taxon>
        <taxon>Bacillati</taxon>
        <taxon>Actinomycetota</taxon>
        <taxon>Actinomycetes</taxon>
        <taxon>Micrococcales</taxon>
        <taxon>Ornithinimicrobiaceae</taxon>
        <taxon>Ornithinimicrobium</taxon>
    </lineage>
</organism>
<comment type="function">
    <text evidence="7">Required for the insertion and/or proper folding and/or complex formation of integral membrane proteins into the membrane. Involved in integration of membrane proteins that insert both dependently and independently of the Sec translocase complex, as well as at least some lipoproteins. Aids folding of multispanning membrane proteins.</text>
</comment>
<dbReference type="GO" id="GO:0051205">
    <property type="term" value="P:protein insertion into membrane"/>
    <property type="evidence" value="ECO:0007669"/>
    <property type="project" value="TreeGrafter"/>
</dbReference>
<feature type="transmembrane region" description="Helical" evidence="13">
    <location>
        <begin position="130"/>
        <end position="151"/>
    </location>
</feature>
<keyword evidence="5 13" id="KW-1133">Transmembrane helix</keyword>
<gene>
    <name evidence="15" type="ORF">FNH13_04295</name>
</gene>
<comment type="similarity">
    <text evidence="2">Belongs to the OXA1/ALB3/YidC family. Type 1 subfamily.</text>
</comment>
<evidence type="ECO:0000256" key="5">
    <source>
        <dbReference type="ARBA" id="ARBA00022989"/>
    </source>
</evidence>
<dbReference type="PANTHER" id="PTHR12428:SF65">
    <property type="entry name" value="CYTOCHROME C OXIDASE ASSEMBLY PROTEIN COX18, MITOCHONDRIAL"/>
    <property type="match status" value="1"/>
</dbReference>
<evidence type="ECO:0000256" key="9">
    <source>
        <dbReference type="ARBA" id="ARBA00031538"/>
    </source>
</evidence>
<accession>A0A516G832</accession>
<dbReference type="AlphaFoldDB" id="A0A516G832"/>
<evidence type="ECO:0000256" key="11">
    <source>
        <dbReference type="ARBA" id="ARBA00033342"/>
    </source>
</evidence>
<feature type="transmembrane region" description="Helical" evidence="13">
    <location>
        <begin position="68"/>
        <end position="97"/>
    </location>
</feature>
<evidence type="ECO:0000256" key="12">
    <source>
        <dbReference type="RuleBase" id="RU003945"/>
    </source>
</evidence>
<name>A0A516G832_9MICO</name>
<sequence length="170" mass="18309">MRAKHGKDPERLQKEMLELHRREGVSPVAGCLPALVQMPVIMVVYRLFSAPQIAGQDNALLHHTLFGAPLTAHLATAGTGLPVFLGLIAISLVVAYLTMRQTRASLIAPAPGGDPAQAQVAETMQQVMSWLSFGSVFAVAVLPLGTGLYLVTSALWTLLERYAVRRLVTL</sequence>
<evidence type="ECO:0000256" key="8">
    <source>
        <dbReference type="ARBA" id="ARBA00026028"/>
    </source>
</evidence>
<evidence type="ECO:0000256" key="1">
    <source>
        <dbReference type="ARBA" id="ARBA00004141"/>
    </source>
</evidence>
<proteinExistence type="inferred from homology"/>
<feature type="domain" description="Membrane insertase YidC/Oxa/ALB C-terminal" evidence="14">
    <location>
        <begin position="2"/>
        <end position="165"/>
    </location>
</feature>
<dbReference type="InterPro" id="IPR028055">
    <property type="entry name" value="YidC/Oxa/ALB_C"/>
</dbReference>
<dbReference type="PANTHER" id="PTHR12428">
    <property type="entry name" value="OXA1"/>
    <property type="match status" value="1"/>
</dbReference>
<keyword evidence="4 12" id="KW-0812">Transmembrane</keyword>
<comment type="subunit">
    <text evidence="8">Interacts with the Sec translocase complex via SecD. Specifically interacts with transmembrane segments of nascent integral membrane proteins during membrane integration.</text>
</comment>
<evidence type="ECO:0000256" key="10">
    <source>
        <dbReference type="ARBA" id="ARBA00033245"/>
    </source>
</evidence>
<evidence type="ECO:0000313" key="15">
    <source>
        <dbReference type="EMBL" id="QDO87655.1"/>
    </source>
</evidence>
<dbReference type="EMBL" id="CP041616">
    <property type="protein sequence ID" value="QDO87655.1"/>
    <property type="molecule type" value="Genomic_DNA"/>
</dbReference>
<dbReference type="InterPro" id="IPR001708">
    <property type="entry name" value="YidC/ALB3/OXA1/COX18"/>
</dbReference>
<evidence type="ECO:0000256" key="13">
    <source>
        <dbReference type="SAM" id="Phobius"/>
    </source>
</evidence>
<comment type="subcellular location">
    <subcellularLocation>
        <location evidence="1 12">Membrane</location>
        <topology evidence="1 12">Multi-pass membrane protein</topology>
    </subcellularLocation>
</comment>
<feature type="transmembrane region" description="Helical" evidence="13">
    <location>
        <begin position="24"/>
        <end position="48"/>
    </location>
</feature>